<protein>
    <submittedName>
        <fullName evidence="1">Uncharacterized protein</fullName>
    </submittedName>
</protein>
<evidence type="ECO:0000313" key="2">
    <source>
        <dbReference type="Proteomes" id="UP001304340"/>
    </source>
</evidence>
<reference evidence="2" key="1">
    <citation type="submission" date="2023-11" db="EMBL/GenBank/DDBJ databases">
        <authorList>
            <person name="Helweg L.P."/>
            <person name="Kiel A."/>
            <person name="Hitz F."/>
            <person name="Ruckert-Reed C."/>
            <person name="Busche T."/>
            <person name="Kaltschmidt B."/>
            <person name="Kaltschmidt C."/>
        </authorList>
    </citation>
    <scope>NUCLEOTIDE SEQUENCE [LARGE SCALE GENOMIC DNA]</scope>
    <source>
        <strain evidence="2">4.1</strain>
    </source>
</reference>
<dbReference type="GO" id="GO:0016491">
    <property type="term" value="F:oxidoreductase activity"/>
    <property type="evidence" value="ECO:0007669"/>
    <property type="project" value="InterPro"/>
</dbReference>
<dbReference type="AlphaFoldDB" id="A0AAF0Z3V0"/>
<dbReference type="RefSeq" id="WP_319154465.1">
    <property type="nucleotide sequence ID" value="NZ_CP138359.1"/>
</dbReference>
<dbReference type="EMBL" id="CP138359">
    <property type="protein sequence ID" value="WPF80692.1"/>
    <property type="molecule type" value="Genomic_DNA"/>
</dbReference>
<accession>A0AAF0Z3V0</accession>
<keyword evidence="2" id="KW-1185">Reference proteome</keyword>
<evidence type="ECO:0000313" key="1">
    <source>
        <dbReference type="EMBL" id="WPF80692.1"/>
    </source>
</evidence>
<dbReference type="InterPro" id="IPR012348">
    <property type="entry name" value="RNR-like"/>
</dbReference>
<sequence length="268" mass="30471">MPDDLASSVDRSRFPAPDFDVRDYARTAAGSHRDDLGLSTYRERPLSAETLRILRYVQVVERSTMTHLRTVLVTATHKDARITAFLVTWAFEKFWVADALEQILLAHEPEGTEPDRGALRTPAERTIRESVYANIVGVPMIAVHMTQGTVDEWLTQAAYTRTAELDPHPQLVATVDRLLGIKRRQLGFFEAQARFRLQESPRARKITRRRLAKTPWPIGAKAEPRSETDFYFSYLFGDAPDRLRELDSRISALPGQTGLDLLRKAARL</sequence>
<dbReference type="Gene3D" id="1.10.620.20">
    <property type="entry name" value="Ribonucleotide Reductase, subunit A"/>
    <property type="match status" value="1"/>
</dbReference>
<organism evidence="1 2">
    <name type="scientific">Sanguibacter biliveldensis</name>
    <dbReference type="NCBI Taxonomy" id="3030830"/>
    <lineage>
        <taxon>Bacteria</taxon>
        <taxon>Bacillati</taxon>
        <taxon>Actinomycetota</taxon>
        <taxon>Actinomycetes</taxon>
        <taxon>Micrococcales</taxon>
        <taxon>Sanguibacteraceae</taxon>
        <taxon>Sanguibacter</taxon>
    </lineage>
</organism>
<dbReference type="Proteomes" id="UP001304340">
    <property type="component" value="Chromosome"/>
</dbReference>
<proteinExistence type="predicted"/>
<dbReference type="KEGG" id="sbil:SANBI_001914"/>
<gene>
    <name evidence="1" type="ORF">SANBI_001914</name>
</gene>
<name>A0AAF0Z3V0_9MICO</name>